<dbReference type="InterPro" id="IPR037238">
    <property type="entry name" value="YbiA-like_sf"/>
</dbReference>
<evidence type="ECO:0000313" key="2">
    <source>
        <dbReference type="EMBL" id="QGZ13401.1"/>
    </source>
</evidence>
<feature type="domain" description="NADAR" evidence="1">
    <location>
        <begin position="12"/>
        <end position="140"/>
    </location>
</feature>
<organism evidence="2 3">
    <name type="scientific">Klebsiella phage vB_KpnM_15-38_KLPPOU148</name>
    <dbReference type="NCBI Taxonomy" id="2686208"/>
    <lineage>
        <taxon>Viruses</taxon>
        <taxon>Duplodnaviria</taxon>
        <taxon>Heunggongvirae</taxon>
        <taxon>Uroviricota</taxon>
        <taxon>Caudoviricetes</taxon>
        <taxon>Jameshumphriesvirinae</taxon>
        <taxon>Parissaclayvirus</taxon>
        <taxon>Parissaclayvirus POU148</taxon>
    </lineage>
</organism>
<dbReference type="SUPFAM" id="SSF143990">
    <property type="entry name" value="YbiA-like"/>
    <property type="match status" value="1"/>
</dbReference>
<protein>
    <recommendedName>
        <fullName evidence="1">NADAR domain-containing protein</fullName>
    </recommendedName>
</protein>
<dbReference type="Gene3D" id="1.10.357.40">
    <property type="entry name" value="YbiA-like"/>
    <property type="match status" value="1"/>
</dbReference>
<dbReference type="CDD" id="cd15457">
    <property type="entry name" value="NADAR"/>
    <property type="match status" value="1"/>
</dbReference>
<dbReference type="EMBL" id="MN689778">
    <property type="protein sequence ID" value="QGZ13401.1"/>
    <property type="molecule type" value="Genomic_DNA"/>
</dbReference>
<evidence type="ECO:0000259" key="1">
    <source>
        <dbReference type="Pfam" id="PF08719"/>
    </source>
</evidence>
<dbReference type="Proteomes" id="UP000432177">
    <property type="component" value="Segment"/>
</dbReference>
<gene>
    <name evidence="2" type="ORF">KLPPOU148_023</name>
</gene>
<reference evidence="2 3" key="1">
    <citation type="submission" date="2019-11" db="EMBL/GenBank/DDBJ databases">
        <title>Complete Genome Sequence of the Klebsiella phage vB_KpnS_POU148.</title>
        <authorList>
            <person name="Pourcel C."/>
            <person name="Essoh C."/>
        </authorList>
    </citation>
    <scope>NUCLEOTIDE SEQUENCE [LARGE SCALE GENOMIC DNA]</scope>
</reference>
<dbReference type="NCBIfam" id="TIGR02464">
    <property type="entry name" value="ribofla_fusion"/>
    <property type="match status" value="1"/>
</dbReference>
<evidence type="ECO:0000313" key="3">
    <source>
        <dbReference type="Proteomes" id="UP000432177"/>
    </source>
</evidence>
<proteinExistence type="predicted"/>
<keyword evidence="3" id="KW-1185">Reference proteome</keyword>
<name>A0A6B9J1Y0_9CAUD</name>
<accession>A0A6B9J1Y0</accession>
<sequence length="142" mass="16276">MSGNIINSFKGQYSFLSNFYPVQVEIEGIVYPSVEHAYVAMKTMDIELRKQISLVETAGKVKRMGRTLNIRSDWDHIKLPVMFGLLRLKFQKPELKLLLISTGDSHLEEGNWWGDTFWGVCKGVGENNLGKLLMQVRQEITQ</sequence>
<dbReference type="Pfam" id="PF08719">
    <property type="entry name" value="NADAR"/>
    <property type="match status" value="1"/>
</dbReference>
<dbReference type="InterPro" id="IPR012816">
    <property type="entry name" value="NADAR"/>
</dbReference>